<gene>
    <name evidence="2" type="ORF">DFP88_10546</name>
</gene>
<proteinExistence type="predicted"/>
<evidence type="ECO:0000256" key="1">
    <source>
        <dbReference type="SAM" id="MobiDB-lite"/>
    </source>
</evidence>
<sequence>MTLRKYREEVARRALEEAEQREEKNRQKARDHRERQKADGLVMLSQQVAKDHKDFLRDLVKRCSAVLQTSDEEGDSQSMMADLNALLEKQEVEIELRRAEKIVKKHRGHSGVERSASASRPHPDQTSHNPNP</sequence>
<dbReference type="AlphaFoldDB" id="A0A318SND5"/>
<evidence type="ECO:0000313" key="3">
    <source>
        <dbReference type="Proteomes" id="UP000248311"/>
    </source>
</evidence>
<feature type="compositionally biased region" description="Basic and acidic residues" evidence="1">
    <location>
        <begin position="14"/>
        <end position="38"/>
    </location>
</feature>
<dbReference type="RefSeq" id="WP_110815301.1">
    <property type="nucleotide sequence ID" value="NZ_QJTE01000005.1"/>
</dbReference>
<keyword evidence="3" id="KW-1185">Reference proteome</keyword>
<evidence type="ECO:0000313" key="2">
    <source>
        <dbReference type="EMBL" id="PYE82206.1"/>
    </source>
</evidence>
<comment type="caution">
    <text evidence="2">The sequence shown here is derived from an EMBL/GenBank/DDBJ whole genome shotgun (WGS) entry which is preliminary data.</text>
</comment>
<protein>
    <submittedName>
        <fullName evidence="2">Uncharacterized protein</fullName>
    </submittedName>
</protein>
<dbReference type="EMBL" id="QJTE01000005">
    <property type="protein sequence ID" value="PYE82206.1"/>
    <property type="molecule type" value="Genomic_DNA"/>
</dbReference>
<feature type="region of interest" description="Disordered" evidence="1">
    <location>
        <begin position="102"/>
        <end position="132"/>
    </location>
</feature>
<feature type="region of interest" description="Disordered" evidence="1">
    <location>
        <begin position="14"/>
        <end position="42"/>
    </location>
</feature>
<reference evidence="2 3" key="1">
    <citation type="submission" date="2018-06" db="EMBL/GenBank/DDBJ databases">
        <title>Genomic Encyclopedia of Type Strains, Phase III (KMG-III): the genomes of soil and plant-associated and newly described type strains.</title>
        <authorList>
            <person name="Whitman W."/>
        </authorList>
    </citation>
    <scope>NUCLEOTIDE SEQUENCE [LARGE SCALE GENOMIC DNA]</scope>
    <source>
        <strain evidence="2 3">CECT 9025</strain>
    </source>
</reference>
<accession>A0A318SND5</accession>
<dbReference type="Proteomes" id="UP000248311">
    <property type="component" value="Unassembled WGS sequence"/>
</dbReference>
<name>A0A318SND5_9RHOB</name>
<organism evidence="2 3">
    <name type="scientific">Pseudoroseicyclus aestuarii</name>
    <dbReference type="NCBI Taxonomy" id="1795041"/>
    <lineage>
        <taxon>Bacteria</taxon>
        <taxon>Pseudomonadati</taxon>
        <taxon>Pseudomonadota</taxon>
        <taxon>Alphaproteobacteria</taxon>
        <taxon>Rhodobacterales</taxon>
        <taxon>Paracoccaceae</taxon>
        <taxon>Pseudoroseicyclus</taxon>
    </lineage>
</organism>